<evidence type="ECO:0000313" key="2">
    <source>
        <dbReference type="EMBL" id="CAE0805336.1"/>
    </source>
</evidence>
<reference evidence="2" key="1">
    <citation type="submission" date="2021-01" db="EMBL/GenBank/DDBJ databases">
        <authorList>
            <person name="Corre E."/>
            <person name="Pelletier E."/>
            <person name="Niang G."/>
            <person name="Scheremetjew M."/>
            <person name="Finn R."/>
            <person name="Kale V."/>
            <person name="Holt S."/>
            <person name="Cochrane G."/>
            <person name="Meng A."/>
            <person name="Brown T."/>
            <person name="Cohen L."/>
        </authorList>
    </citation>
    <scope>NUCLEOTIDE SEQUENCE</scope>
    <source>
        <strain evidence="2">CCMP1594</strain>
    </source>
</reference>
<evidence type="ECO:0000256" key="1">
    <source>
        <dbReference type="SAM" id="MobiDB-lite"/>
    </source>
</evidence>
<organism evidence="2">
    <name type="scientific">Eutreptiella gymnastica</name>
    <dbReference type="NCBI Taxonomy" id="73025"/>
    <lineage>
        <taxon>Eukaryota</taxon>
        <taxon>Discoba</taxon>
        <taxon>Euglenozoa</taxon>
        <taxon>Euglenida</taxon>
        <taxon>Spirocuta</taxon>
        <taxon>Euglenophyceae</taxon>
        <taxon>Eutreptiales</taxon>
        <taxon>Eutreptiaceae</taxon>
        <taxon>Eutreptiella</taxon>
    </lineage>
</organism>
<feature type="region of interest" description="Disordered" evidence="1">
    <location>
        <begin position="1"/>
        <end position="26"/>
    </location>
</feature>
<protein>
    <submittedName>
        <fullName evidence="2">Uncharacterized protein</fullName>
    </submittedName>
</protein>
<gene>
    <name evidence="2" type="ORF">EGYM00163_LOCUS16460</name>
</gene>
<accession>A0A7S4CTW4</accession>
<dbReference type="AlphaFoldDB" id="A0A7S4CTW4"/>
<proteinExistence type="predicted"/>
<name>A0A7S4CTW4_9EUGL</name>
<dbReference type="EMBL" id="HBJA01046868">
    <property type="protein sequence ID" value="CAE0805336.1"/>
    <property type="molecule type" value="Transcribed_RNA"/>
</dbReference>
<sequence>MPTGDGPGHKALDQATATASLQLPDRDRRPLSVAGTAFASGGYVRFYRREYTRARRIPEASSGQTWAVRQATTWDHRVLCASFLSPAPRAPTHLSCPMYLDSTLTPCCSTIP</sequence>